<keyword evidence="2 5" id="KW-0547">Nucleotide-binding</keyword>
<proteinExistence type="inferred from homology"/>
<evidence type="ECO:0000256" key="2">
    <source>
        <dbReference type="ARBA" id="ARBA00022741"/>
    </source>
</evidence>
<accession>A0A6C1U4D9</accession>
<dbReference type="AlphaFoldDB" id="A0A6C1U4D9"/>
<dbReference type="GO" id="GO:0005524">
    <property type="term" value="F:ATP binding"/>
    <property type="evidence" value="ECO:0007669"/>
    <property type="project" value="UniProtKB-UniRule"/>
</dbReference>
<gene>
    <name evidence="5" type="primary">coaE</name>
    <name evidence="7" type="ORF">COM42_000755</name>
</gene>
<keyword evidence="5 7" id="KW-0808">Transferase</keyword>
<comment type="function">
    <text evidence="5">Catalyzes the phosphorylation of the 3'-hydroxyl group of dephosphocoenzyme A to form coenzyme A.</text>
</comment>
<protein>
    <recommendedName>
        <fullName evidence="5 6">Dephospho-CoA kinase</fullName>
        <ecNumber evidence="5 6">2.7.1.24</ecNumber>
    </recommendedName>
    <alternativeName>
        <fullName evidence="5">Dephosphocoenzyme A kinase</fullName>
    </alternativeName>
</protein>
<reference evidence="7" key="1">
    <citation type="submission" date="2019-07" db="EMBL/GenBank/DDBJ databases">
        <title>Genome assemblies of Wolbachia strains wAlbA and wAlbB in wild caught Aedes albopictus specimens.</title>
        <authorList>
            <person name="Kulkarni A."/>
            <person name="Yu W."/>
            <person name="Xue R.-D."/>
            <person name="Ma Y."/>
            <person name="Xu J."/>
        </authorList>
    </citation>
    <scope>NUCLEOTIDE SEQUENCE</scope>
    <source>
        <strain evidence="7">HN2016</strain>
    </source>
</reference>
<dbReference type="EMBL" id="NWVJ02000033">
    <property type="protein sequence ID" value="TVS98870.1"/>
    <property type="molecule type" value="Genomic_DNA"/>
</dbReference>
<organism evidence="7">
    <name type="scientific">Wolbachia pipientis</name>
    <dbReference type="NCBI Taxonomy" id="955"/>
    <lineage>
        <taxon>Bacteria</taxon>
        <taxon>Pseudomonadati</taxon>
        <taxon>Pseudomonadota</taxon>
        <taxon>Alphaproteobacteria</taxon>
        <taxon>Rickettsiales</taxon>
        <taxon>Anaplasmataceae</taxon>
        <taxon>Wolbachieae</taxon>
        <taxon>Wolbachia</taxon>
    </lineage>
</organism>
<dbReference type="InterPro" id="IPR001977">
    <property type="entry name" value="Depp_CoAkinase"/>
</dbReference>
<evidence type="ECO:0000256" key="3">
    <source>
        <dbReference type="ARBA" id="ARBA00022840"/>
    </source>
</evidence>
<dbReference type="PANTHER" id="PTHR10695:SF46">
    <property type="entry name" value="BIFUNCTIONAL COENZYME A SYNTHASE-RELATED"/>
    <property type="match status" value="1"/>
</dbReference>
<dbReference type="SUPFAM" id="SSF52540">
    <property type="entry name" value="P-loop containing nucleoside triphosphate hydrolases"/>
    <property type="match status" value="1"/>
</dbReference>
<dbReference type="InterPro" id="IPR027417">
    <property type="entry name" value="P-loop_NTPase"/>
</dbReference>
<dbReference type="Gene3D" id="3.40.50.300">
    <property type="entry name" value="P-loop containing nucleotide triphosphate hydrolases"/>
    <property type="match status" value="1"/>
</dbReference>
<comment type="pathway">
    <text evidence="5">Cofactor biosynthesis; coenzyme A biosynthesis; CoA from (R)-pantothenate: step 5/5.</text>
</comment>
<dbReference type="PANTHER" id="PTHR10695">
    <property type="entry name" value="DEPHOSPHO-COA KINASE-RELATED"/>
    <property type="match status" value="1"/>
</dbReference>
<dbReference type="EC" id="2.7.1.24" evidence="5 6"/>
<evidence type="ECO:0000256" key="5">
    <source>
        <dbReference type="HAMAP-Rule" id="MF_00376"/>
    </source>
</evidence>
<comment type="subcellular location">
    <subcellularLocation>
        <location evidence="5">Cytoplasm</location>
    </subcellularLocation>
</comment>
<keyword evidence="4 5" id="KW-0173">Coenzyme A biosynthesis</keyword>
<keyword evidence="3 5" id="KW-0067">ATP-binding</keyword>
<name>A0A6C1U4D9_WOLPI</name>
<dbReference type="CDD" id="cd02022">
    <property type="entry name" value="DPCK"/>
    <property type="match status" value="1"/>
</dbReference>
<dbReference type="PROSITE" id="PS51219">
    <property type="entry name" value="DPCK"/>
    <property type="match status" value="1"/>
</dbReference>
<dbReference type="NCBIfam" id="TIGR00152">
    <property type="entry name" value="dephospho-CoA kinase"/>
    <property type="match status" value="1"/>
</dbReference>
<dbReference type="GO" id="GO:0005737">
    <property type="term" value="C:cytoplasm"/>
    <property type="evidence" value="ECO:0007669"/>
    <property type="project" value="UniProtKB-SubCell"/>
</dbReference>
<sequence>MIIGLTGGIAVGKSFVANCFKEFGAALFDADSVVHQLYKANKNIISYAEEKFPGVIVNGEIDRAVLSKYFLAYDENWKQFQSLVHSAVQSELEFFIAKKKKIDRKLLVLDVPLLLETKFHSYCDLIIFIYADSVVQAQRLNERNIDKEKLNLIFNVQLSIEEKRKMSDFIIDTSVSKEYVFSQVKDIVDSLNLNT</sequence>
<keyword evidence="5 7" id="KW-0418">Kinase</keyword>
<dbReference type="GO" id="GO:0004140">
    <property type="term" value="F:dephospho-CoA kinase activity"/>
    <property type="evidence" value="ECO:0007669"/>
    <property type="project" value="UniProtKB-UniRule"/>
</dbReference>
<evidence type="ECO:0000256" key="4">
    <source>
        <dbReference type="ARBA" id="ARBA00022993"/>
    </source>
</evidence>
<dbReference type="Pfam" id="PF01121">
    <property type="entry name" value="CoaE"/>
    <property type="match status" value="1"/>
</dbReference>
<keyword evidence="5" id="KW-0963">Cytoplasm</keyword>
<comment type="similarity">
    <text evidence="1 5">Belongs to the CoaE family.</text>
</comment>
<evidence type="ECO:0000313" key="7">
    <source>
        <dbReference type="EMBL" id="TVS98870.1"/>
    </source>
</evidence>
<comment type="catalytic activity">
    <reaction evidence="5">
        <text>3'-dephospho-CoA + ATP = ADP + CoA + H(+)</text>
        <dbReference type="Rhea" id="RHEA:18245"/>
        <dbReference type="ChEBI" id="CHEBI:15378"/>
        <dbReference type="ChEBI" id="CHEBI:30616"/>
        <dbReference type="ChEBI" id="CHEBI:57287"/>
        <dbReference type="ChEBI" id="CHEBI:57328"/>
        <dbReference type="ChEBI" id="CHEBI:456216"/>
        <dbReference type="EC" id="2.7.1.24"/>
    </reaction>
</comment>
<dbReference type="HAMAP" id="MF_00376">
    <property type="entry name" value="Dephospho_CoA_kinase"/>
    <property type="match status" value="1"/>
</dbReference>
<dbReference type="Proteomes" id="UP000218080">
    <property type="component" value="Unassembled WGS sequence"/>
</dbReference>
<evidence type="ECO:0000256" key="6">
    <source>
        <dbReference type="NCBIfam" id="TIGR00152"/>
    </source>
</evidence>
<comment type="caution">
    <text evidence="7">The sequence shown here is derived from an EMBL/GenBank/DDBJ whole genome shotgun (WGS) entry which is preliminary data.</text>
</comment>
<dbReference type="UniPathway" id="UPA00241">
    <property type="reaction ID" value="UER00356"/>
</dbReference>
<feature type="binding site" evidence="5">
    <location>
        <begin position="10"/>
        <end position="15"/>
    </location>
    <ligand>
        <name>ATP</name>
        <dbReference type="ChEBI" id="CHEBI:30616"/>
    </ligand>
</feature>
<evidence type="ECO:0000256" key="1">
    <source>
        <dbReference type="ARBA" id="ARBA00009018"/>
    </source>
</evidence>
<dbReference type="GO" id="GO:0015937">
    <property type="term" value="P:coenzyme A biosynthetic process"/>
    <property type="evidence" value="ECO:0007669"/>
    <property type="project" value="UniProtKB-UniRule"/>
</dbReference>